<evidence type="ECO:0000256" key="1">
    <source>
        <dbReference type="ARBA" id="ARBA00022676"/>
    </source>
</evidence>
<name>A0A0C3HF50_OIDMZ</name>
<keyword evidence="2 4" id="KW-0808">Transferase</keyword>
<protein>
    <submittedName>
        <fullName evidence="4">Glycosyltransferase family 1 protein</fullName>
    </submittedName>
</protein>
<gene>
    <name evidence="4" type="ORF">OIDMADRAFT_107816</name>
</gene>
<dbReference type="CDD" id="cd03784">
    <property type="entry name" value="GT1_Gtf-like"/>
    <property type="match status" value="1"/>
</dbReference>
<dbReference type="InterPro" id="IPR002213">
    <property type="entry name" value="UDP_glucos_trans"/>
</dbReference>
<dbReference type="Proteomes" id="UP000054321">
    <property type="component" value="Unassembled WGS sequence"/>
</dbReference>
<dbReference type="STRING" id="913774.A0A0C3HF50"/>
<keyword evidence="1" id="KW-0328">Glycosyltransferase</keyword>
<reference evidence="4 5" key="1">
    <citation type="submission" date="2014-04" db="EMBL/GenBank/DDBJ databases">
        <authorList>
            <consortium name="DOE Joint Genome Institute"/>
            <person name="Kuo A."/>
            <person name="Martino E."/>
            <person name="Perotto S."/>
            <person name="Kohler A."/>
            <person name="Nagy L.G."/>
            <person name="Floudas D."/>
            <person name="Copeland A."/>
            <person name="Barry K.W."/>
            <person name="Cichocki N."/>
            <person name="Veneault-Fourrey C."/>
            <person name="LaButti K."/>
            <person name="Lindquist E.A."/>
            <person name="Lipzen A."/>
            <person name="Lundell T."/>
            <person name="Morin E."/>
            <person name="Murat C."/>
            <person name="Sun H."/>
            <person name="Tunlid A."/>
            <person name="Henrissat B."/>
            <person name="Grigoriev I.V."/>
            <person name="Hibbett D.S."/>
            <person name="Martin F."/>
            <person name="Nordberg H.P."/>
            <person name="Cantor M.N."/>
            <person name="Hua S.X."/>
        </authorList>
    </citation>
    <scope>NUCLEOTIDE SEQUENCE [LARGE SCALE GENOMIC DNA]</scope>
    <source>
        <strain evidence="4 5">Zn</strain>
    </source>
</reference>
<feature type="domain" description="Erythromycin biosynthesis protein CIII-like C-terminal" evidence="3">
    <location>
        <begin position="374"/>
        <end position="459"/>
    </location>
</feature>
<sequence length="491" mass="53972">MSERKSILFLTNHEFGQSNVVLAVAYELLIQNELDVHIASWSPLQSRALALSERVQTEKAGTSIRPITFHSFPLQSVLDSWLKNTTKSAKADLPHPPGLNGAARLRRLTPQVLAAWDPEEHIKLYEWCGELVGKVKPSLVVLDPFLAPAHDTCRKLKLNHAILSPCTLASGLIPQQPWLAAFWKYPGPATGFSYPLPWSKIPTNIYCIFTMIACLWDPRIKTLNAVRSSHGINDRLASFTPWVTDIPHICPSLPEIDLPMTITSNAHLCGPILLATTPVAHSDSSLLEWLQKAPTVLVALGTHHEARADIVRELALGIRVLLDSRPDIQVLWKLKADESSQDEDDHMVLASLGGKIQKGRVRIDSWLKADPVALLETGNIVCFVHHGGANSYFEATWAGIPQIVVPQWYDTYDYATRVEYLGIGVYGNKVAAPRMIDAKEFGGALLKVVGANKGDTAANVMKERARAVGELCKKSGGRVQAAQILTDLAIS</sequence>
<evidence type="ECO:0000313" key="4">
    <source>
        <dbReference type="EMBL" id="KIN06861.1"/>
    </source>
</evidence>
<keyword evidence="5" id="KW-1185">Reference proteome</keyword>
<dbReference type="AlphaFoldDB" id="A0A0C3HF50"/>
<dbReference type="EMBL" id="KN832870">
    <property type="protein sequence ID" value="KIN06861.1"/>
    <property type="molecule type" value="Genomic_DNA"/>
</dbReference>
<dbReference type="PANTHER" id="PTHR48043:SF145">
    <property type="entry name" value="FI06409P-RELATED"/>
    <property type="match status" value="1"/>
</dbReference>
<dbReference type="Gene3D" id="3.40.50.2000">
    <property type="entry name" value="Glycogen Phosphorylase B"/>
    <property type="match status" value="2"/>
</dbReference>
<reference evidence="5" key="2">
    <citation type="submission" date="2015-01" db="EMBL/GenBank/DDBJ databases">
        <title>Evolutionary Origins and Diversification of the Mycorrhizal Mutualists.</title>
        <authorList>
            <consortium name="DOE Joint Genome Institute"/>
            <consortium name="Mycorrhizal Genomics Consortium"/>
            <person name="Kohler A."/>
            <person name="Kuo A."/>
            <person name="Nagy L.G."/>
            <person name="Floudas D."/>
            <person name="Copeland A."/>
            <person name="Barry K.W."/>
            <person name="Cichocki N."/>
            <person name="Veneault-Fourrey C."/>
            <person name="LaButti K."/>
            <person name="Lindquist E.A."/>
            <person name="Lipzen A."/>
            <person name="Lundell T."/>
            <person name="Morin E."/>
            <person name="Murat C."/>
            <person name="Riley R."/>
            <person name="Ohm R."/>
            <person name="Sun H."/>
            <person name="Tunlid A."/>
            <person name="Henrissat B."/>
            <person name="Grigoriev I.V."/>
            <person name="Hibbett D.S."/>
            <person name="Martin F."/>
        </authorList>
    </citation>
    <scope>NUCLEOTIDE SEQUENCE [LARGE SCALE GENOMIC DNA]</scope>
    <source>
        <strain evidence="5">Zn</strain>
    </source>
</reference>
<dbReference type="PANTHER" id="PTHR48043">
    <property type="entry name" value="EG:EG0003.4 PROTEIN-RELATED"/>
    <property type="match status" value="1"/>
</dbReference>
<dbReference type="OrthoDB" id="407298at2759"/>
<dbReference type="SUPFAM" id="SSF53756">
    <property type="entry name" value="UDP-Glycosyltransferase/glycogen phosphorylase"/>
    <property type="match status" value="1"/>
</dbReference>
<dbReference type="GO" id="GO:0016758">
    <property type="term" value="F:hexosyltransferase activity"/>
    <property type="evidence" value="ECO:0007669"/>
    <property type="project" value="UniProtKB-ARBA"/>
</dbReference>
<evidence type="ECO:0000313" key="5">
    <source>
        <dbReference type="Proteomes" id="UP000054321"/>
    </source>
</evidence>
<dbReference type="InterPro" id="IPR010610">
    <property type="entry name" value="EryCIII-like_C"/>
</dbReference>
<dbReference type="InterPro" id="IPR050271">
    <property type="entry name" value="UDP-glycosyltransferase"/>
</dbReference>
<organism evidence="4 5">
    <name type="scientific">Oidiodendron maius (strain Zn)</name>
    <dbReference type="NCBI Taxonomy" id="913774"/>
    <lineage>
        <taxon>Eukaryota</taxon>
        <taxon>Fungi</taxon>
        <taxon>Dikarya</taxon>
        <taxon>Ascomycota</taxon>
        <taxon>Pezizomycotina</taxon>
        <taxon>Leotiomycetes</taxon>
        <taxon>Leotiomycetes incertae sedis</taxon>
        <taxon>Myxotrichaceae</taxon>
        <taxon>Oidiodendron</taxon>
    </lineage>
</organism>
<evidence type="ECO:0000256" key="2">
    <source>
        <dbReference type="ARBA" id="ARBA00022679"/>
    </source>
</evidence>
<dbReference type="InParanoid" id="A0A0C3HF50"/>
<dbReference type="Pfam" id="PF06722">
    <property type="entry name" value="EryCIII-like_C"/>
    <property type="match status" value="1"/>
</dbReference>
<proteinExistence type="predicted"/>
<accession>A0A0C3HF50</accession>
<evidence type="ECO:0000259" key="3">
    <source>
        <dbReference type="Pfam" id="PF06722"/>
    </source>
</evidence>
<dbReference type="HOGENOM" id="CLU_031484_0_0_1"/>
<dbReference type="GO" id="GO:0008194">
    <property type="term" value="F:UDP-glycosyltransferase activity"/>
    <property type="evidence" value="ECO:0007669"/>
    <property type="project" value="InterPro"/>
</dbReference>